<dbReference type="InterPro" id="IPR037185">
    <property type="entry name" value="EmrE-like"/>
</dbReference>
<accession>D5TZN1</accession>
<keyword evidence="4" id="KW-1185">Reference proteome</keyword>
<feature type="transmembrane region" description="Helical" evidence="1">
    <location>
        <begin position="144"/>
        <end position="165"/>
    </location>
</feature>
<proteinExistence type="predicted"/>
<organism evidence="3 4">
    <name type="scientific">Thermosphaera aggregans (strain DSM 11486 / M11TL)</name>
    <dbReference type="NCBI Taxonomy" id="633148"/>
    <lineage>
        <taxon>Archaea</taxon>
        <taxon>Thermoproteota</taxon>
        <taxon>Thermoprotei</taxon>
        <taxon>Desulfurococcales</taxon>
        <taxon>Desulfurococcaceae</taxon>
        <taxon>Thermosphaera</taxon>
    </lineage>
</organism>
<keyword evidence="1" id="KW-1133">Transmembrane helix</keyword>
<reference evidence="4" key="2">
    <citation type="journal article" date="2010" name="Stand. Genomic Sci.">
        <title>Complete genome sequence of Thermosphaera aggregans type strain (M11TLT).</title>
        <authorList>
            <person name="Spring S."/>
            <person name="Rachel R."/>
            <person name="Lapidus A."/>
            <person name="Davenport K."/>
            <person name="Tice H."/>
            <person name="Copeland A."/>
            <person name="Cheng J.-F."/>
            <person name="Lucas S."/>
            <person name="Chen F."/>
            <person name="Nolan M."/>
            <person name="Bruce D."/>
            <person name="Goodwin L."/>
            <person name="Pitluck S."/>
            <person name="Ivanova N."/>
            <person name="Mavromatis K."/>
            <person name="Ovchinnikova G."/>
            <person name="Pati A."/>
            <person name="Chen A."/>
            <person name="Palaniappan K."/>
            <person name="Land M."/>
            <person name="Hauser L."/>
            <person name="Chang Y.-J."/>
            <person name="Jeffries C.C."/>
            <person name="Brettin T."/>
            <person name="Detter J.C."/>
            <person name="Tapia R."/>
            <person name="Han C."/>
            <person name="Heimerl T."/>
            <person name="Weikl F."/>
            <person name="Brambilla E."/>
            <person name="Goker M."/>
            <person name="Bristow J."/>
            <person name="Eisen J.A."/>
            <person name="Markowitz V."/>
            <person name="Hugenholtz P."/>
            <person name="Kyrpides N.C."/>
            <person name="Klenk H.-P."/>
        </authorList>
    </citation>
    <scope>NUCLEOTIDE SEQUENCE [LARGE SCALE GENOMIC DNA]</scope>
    <source>
        <strain evidence="4">DSM 11486 / M11TL</strain>
    </source>
</reference>
<dbReference type="EMBL" id="CP001939">
    <property type="protein sequence ID" value="ADG90331.1"/>
    <property type="molecule type" value="Genomic_DNA"/>
</dbReference>
<feature type="transmembrane region" description="Helical" evidence="1">
    <location>
        <begin position="90"/>
        <end position="109"/>
    </location>
</feature>
<gene>
    <name evidence="3" type="ordered locus">Tagg_0049</name>
</gene>
<dbReference type="InterPro" id="IPR000620">
    <property type="entry name" value="EamA_dom"/>
</dbReference>
<dbReference type="PANTHER" id="PTHR22911:SF137">
    <property type="entry name" value="SOLUTE CARRIER FAMILY 35 MEMBER G2-RELATED"/>
    <property type="match status" value="1"/>
</dbReference>
<feature type="transmembrane region" description="Helical" evidence="1">
    <location>
        <begin position="115"/>
        <end position="132"/>
    </location>
</feature>
<feature type="transmembrane region" description="Helical" evidence="1">
    <location>
        <begin position="59"/>
        <end position="78"/>
    </location>
</feature>
<evidence type="ECO:0000313" key="3">
    <source>
        <dbReference type="EMBL" id="ADG90331.1"/>
    </source>
</evidence>
<dbReference type="PANTHER" id="PTHR22911">
    <property type="entry name" value="ACYL-MALONYL CONDENSING ENZYME-RELATED"/>
    <property type="match status" value="1"/>
</dbReference>
<feature type="transmembrane region" description="Helical" evidence="1">
    <location>
        <begin position="202"/>
        <end position="222"/>
    </location>
</feature>
<dbReference type="SUPFAM" id="SSF103481">
    <property type="entry name" value="Multidrug resistance efflux transporter EmrE"/>
    <property type="match status" value="2"/>
</dbReference>
<dbReference type="Pfam" id="PF00892">
    <property type="entry name" value="EamA"/>
    <property type="match status" value="2"/>
</dbReference>
<evidence type="ECO:0000256" key="1">
    <source>
        <dbReference type="SAM" id="Phobius"/>
    </source>
</evidence>
<dbReference type="AlphaFoldDB" id="D5TZN1"/>
<evidence type="ECO:0000259" key="2">
    <source>
        <dbReference type="Pfam" id="PF00892"/>
    </source>
</evidence>
<keyword evidence="1" id="KW-0472">Membrane</keyword>
<dbReference type="Proteomes" id="UP000002376">
    <property type="component" value="Chromosome"/>
</dbReference>
<keyword evidence="1" id="KW-0812">Transmembrane</keyword>
<dbReference type="eggNOG" id="arCOG00272">
    <property type="taxonomic scope" value="Archaea"/>
</dbReference>
<feature type="domain" description="EamA" evidence="2">
    <location>
        <begin position="144"/>
        <end position="272"/>
    </location>
</feature>
<feature type="domain" description="EamA" evidence="2">
    <location>
        <begin position="2"/>
        <end position="132"/>
    </location>
</feature>
<feature type="transmembrane region" description="Helical" evidence="1">
    <location>
        <begin position="228"/>
        <end position="251"/>
    </location>
</feature>
<reference evidence="3 4" key="1">
    <citation type="journal article" date="2010" name="Stand. Genomic Sci.">
        <title>Complete genome sequence of Thermosphaera aggregans type strain (M11TL).</title>
        <authorList>
            <person name="Spring S."/>
            <person name="Rachel R."/>
            <person name="Lapidus A."/>
            <person name="Davenport K."/>
            <person name="Tice H."/>
            <person name="Copeland A."/>
            <person name="Cheng J.F."/>
            <person name="Lucas S."/>
            <person name="Chen F."/>
            <person name="Nolan M."/>
            <person name="Bruce D."/>
            <person name="Goodwin L."/>
            <person name="Pitluck S."/>
            <person name="Ivanova N."/>
            <person name="Mavromatis K."/>
            <person name="Ovchinnikova G."/>
            <person name="Pati A."/>
            <person name="Chen A."/>
            <person name="Palaniappan K."/>
            <person name="Land M."/>
            <person name="Hauser L."/>
            <person name="Chang Y.J."/>
            <person name="Jeffries C.C."/>
            <person name="Brettin T."/>
            <person name="Detter J.C."/>
            <person name="Tapia R."/>
            <person name="Han C."/>
            <person name="Heimerl T."/>
            <person name="Weikl F."/>
            <person name="Brambilla E."/>
            <person name="Goker M."/>
            <person name="Bristow J."/>
            <person name="Eisen J.A."/>
            <person name="Markowitz V."/>
            <person name="Hugenholtz P."/>
            <person name="Kyrpides N.C."/>
            <person name="Klenk H.P."/>
        </authorList>
    </citation>
    <scope>NUCLEOTIDE SEQUENCE [LARGE SCALE GENOMIC DNA]</scope>
    <source>
        <strain evidence="4">DSM 11486 / M11TL</strain>
    </source>
</reference>
<name>D5TZN1_THEAM</name>
<feature type="transmembrane region" description="Helical" evidence="1">
    <location>
        <begin position="35"/>
        <end position="53"/>
    </location>
</feature>
<dbReference type="KEGG" id="tag:Tagg_0049"/>
<protein>
    <recommendedName>
        <fullName evidence="2">EamA domain-containing protein</fullName>
    </recommendedName>
</protein>
<dbReference type="HOGENOM" id="CLU_1029031_0_0_2"/>
<sequence>MIYGLIAGVFWGFNPVVIKKYGEGLDTVTVNGVRAFYAFLLTLIIMFATASAYEADSTGLLIIFLSALFGPFFGDIFYVKAIRGIGGGNAITIGYMYVFVAEFISILFLGEALDIHILIGTLVAVFGIGLIYRGYGSISSRREYLSAFLTAVFWGLSTIFSRLATLHGDPLLLTVVRNLCVFILASSIRGPRVVRESFSRTGFIIGFLAGGLSFGLGMALFIKALSMGGVQVSTLSTLIAPVVGRILSIIVNGEKPGLNGIVGTLAVVLGLSIGFLKTIF</sequence>
<reference key="3">
    <citation type="submission" date="2010-02" db="EMBL/GenBank/DDBJ databases">
        <title>Complete genome sequence of Thermosphaera aggregans type strain (M11TL).</title>
        <authorList>
            <consortium name="US DOE Joint Genome Institute (JGI-PGF)"/>
            <person name="Spring S."/>
            <person name="Lapidus A."/>
            <person name="Munk C."/>
            <person name="Schroeder M."/>
            <person name="Glavina Del Rio T."/>
            <person name="Tice H."/>
            <person name="Copeland A."/>
            <person name="Cheng J.-F."/>
            <person name="Lucas S."/>
            <person name="Chen F."/>
            <person name="Nolan M."/>
            <person name="Bruce D."/>
            <person name="Goodwin L."/>
            <person name="Pitluck S."/>
            <person name="Ivanova N."/>
            <person name="Mavromatis K."/>
            <person name="Ovchinnikova G."/>
            <person name="Pati A."/>
            <person name="Chen A."/>
            <person name="Palaniappan K."/>
            <person name="Land M."/>
            <person name="Hauser L."/>
            <person name="Chang Y.-J."/>
            <person name="Jeffries C.C."/>
            <person name="Brettin T."/>
            <person name="Detter J.C."/>
            <person name="Tapia R."/>
            <person name="Han C."/>
            <person name="Chain P."/>
            <person name="Heimerl T."/>
            <person name="Weik F."/>
            <person name="Goker M."/>
            <person name="Rachel R."/>
            <person name="Bristow J."/>
            <person name="Eisen J.A."/>
            <person name="Markowitz V."/>
            <person name="Hugenholtz P."/>
            <person name="Kyrpides N.C."/>
            <person name="Klenk H.-P."/>
        </authorList>
    </citation>
    <scope>NUCLEOTIDE SEQUENCE</scope>
    <source>
        <strain>DSM 11486</strain>
    </source>
</reference>
<dbReference type="GO" id="GO:0016020">
    <property type="term" value="C:membrane"/>
    <property type="evidence" value="ECO:0007669"/>
    <property type="project" value="InterPro"/>
</dbReference>
<evidence type="ECO:0000313" key="4">
    <source>
        <dbReference type="Proteomes" id="UP000002376"/>
    </source>
</evidence>
<feature type="transmembrane region" description="Helical" evidence="1">
    <location>
        <begin position="258"/>
        <end position="276"/>
    </location>
</feature>
<feature type="transmembrane region" description="Helical" evidence="1">
    <location>
        <begin position="171"/>
        <end position="190"/>
    </location>
</feature>